<dbReference type="GO" id="GO:0050661">
    <property type="term" value="F:NADP binding"/>
    <property type="evidence" value="ECO:0007669"/>
    <property type="project" value="InterPro"/>
</dbReference>
<keyword evidence="2" id="KW-0285">Flavoprotein</keyword>
<dbReference type="SUPFAM" id="SSF51905">
    <property type="entry name" value="FAD/NAD(P)-binding domain"/>
    <property type="match status" value="3"/>
</dbReference>
<protein>
    <submittedName>
        <fullName evidence="5">FAD/NAD(P)-binding domain-containing protein</fullName>
    </submittedName>
</protein>
<dbReference type="InterPro" id="IPR020946">
    <property type="entry name" value="Flavin_mOase-like"/>
</dbReference>
<evidence type="ECO:0000256" key="3">
    <source>
        <dbReference type="ARBA" id="ARBA00022827"/>
    </source>
</evidence>
<dbReference type="InterPro" id="IPR036188">
    <property type="entry name" value="FAD/NAD-bd_sf"/>
</dbReference>
<keyword evidence="4" id="KW-0560">Oxidoreductase</keyword>
<dbReference type="PANTHER" id="PTHR42877">
    <property type="entry name" value="L-ORNITHINE N(5)-MONOOXYGENASE-RELATED"/>
    <property type="match status" value="1"/>
</dbReference>
<proteinExistence type="inferred from homology"/>
<comment type="caution">
    <text evidence="5">The sequence shown here is derived from an EMBL/GenBank/DDBJ whole genome shotgun (WGS) entry which is preliminary data.</text>
</comment>
<reference evidence="6" key="1">
    <citation type="journal article" date="2023" name="Mol. Phylogenet. Evol.">
        <title>Genome-scale phylogeny and comparative genomics of the fungal order Sordariales.</title>
        <authorList>
            <person name="Hensen N."/>
            <person name="Bonometti L."/>
            <person name="Westerberg I."/>
            <person name="Brannstrom I.O."/>
            <person name="Guillou S."/>
            <person name="Cros-Aarteil S."/>
            <person name="Calhoun S."/>
            <person name="Haridas S."/>
            <person name="Kuo A."/>
            <person name="Mondo S."/>
            <person name="Pangilinan J."/>
            <person name="Riley R."/>
            <person name="LaButti K."/>
            <person name="Andreopoulos B."/>
            <person name="Lipzen A."/>
            <person name="Chen C."/>
            <person name="Yan M."/>
            <person name="Daum C."/>
            <person name="Ng V."/>
            <person name="Clum A."/>
            <person name="Steindorff A."/>
            <person name="Ohm R.A."/>
            <person name="Martin F."/>
            <person name="Silar P."/>
            <person name="Natvig D.O."/>
            <person name="Lalanne C."/>
            <person name="Gautier V."/>
            <person name="Ament-Velasquez S.L."/>
            <person name="Kruys A."/>
            <person name="Hutchinson M.I."/>
            <person name="Powell A.J."/>
            <person name="Barry K."/>
            <person name="Miller A.N."/>
            <person name="Grigoriev I.V."/>
            <person name="Debuchy R."/>
            <person name="Gladieux P."/>
            <person name="Hiltunen Thoren M."/>
            <person name="Johannesson H."/>
        </authorList>
    </citation>
    <scope>NUCLEOTIDE SEQUENCE [LARGE SCALE GENOMIC DNA]</scope>
    <source>
        <strain evidence="6">CBS 340.73</strain>
    </source>
</reference>
<gene>
    <name evidence="5" type="ORF">QBC46DRAFT_316417</name>
</gene>
<dbReference type="AlphaFoldDB" id="A0AAN6S3H0"/>
<dbReference type="Proteomes" id="UP001303473">
    <property type="component" value="Unassembled WGS sequence"/>
</dbReference>
<dbReference type="PANTHER" id="PTHR42877:SF7">
    <property type="entry name" value="FLAVIN-BINDING MONOOXYGENASE-RELATED"/>
    <property type="match status" value="1"/>
</dbReference>
<dbReference type="EMBL" id="MU853816">
    <property type="protein sequence ID" value="KAK3939139.1"/>
    <property type="molecule type" value="Genomic_DNA"/>
</dbReference>
<dbReference type="GO" id="GO:0004499">
    <property type="term" value="F:N,N-dimethylaniline monooxygenase activity"/>
    <property type="evidence" value="ECO:0007669"/>
    <property type="project" value="InterPro"/>
</dbReference>
<accession>A0AAN6S3H0</accession>
<dbReference type="Gene3D" id="3.50.50.60">
    <property type="entry name" value="FAD/NAD(P)-binding domain"/>
    <property type="match status" value="2"/>
</dbReference>
<dbReference type="GO" id="GO:0050660">
    <property type="term" value="F:flavin adenine dinucleotide binding"/>
    <property type="evidence" value="ECO:0007669"/>
    <property type="project" value="InterPro"/>
</dbReference>
<dbReference type="InterPro" id="IPR051209">
    <property type="entry name" value="FAD-bind_Monooxygenase_sf"/>
</dbReference>
<evidence type="ECO:0000313" key="6">
    <source>
        <dbReference type="Proteomes" id="UP001303473"/>
    </source>
</evidence>
<dbReference type="PRINTS" id="PR00469">
    <property type="entry name" value="PNDRDTASEII"/>
</dbReference>
<keyword evidence="6" id="KW-1185">Reference proteome</keyword>
<name>A0AAN6S3H0_9PEZI</name>
<evidence type="ECO:0000256" key="2">
    <source>
        <dbReference type="ARBA" id="ARBA00022630"/>
    </source>
</evidence>
<sequence>MAAVPNGNGINGHTVELANFTVKDAPIENLRPLRVVVVGAGYSGICAAIRIPERLRNVGLTVYEKNEGVGGVWWLNNYPGVACDIPSHSYQYSFAPNPNWSDLYAPGKEIQQYLEGVATRFGATRFIKTSHRVERCEWDAVEKKWKIKVTNMTTGETIDDEANVLVTARGQLNEINWPDIPGLSNFKGKMMHSGQWDPSYDFKGKKVGVIGNGSSAIQIIPGLQKVEGTKLSCFMRSPTWISSAFGDQSMVRLGYDPTITSFTEEQRQKFREDPELYFKFRKVFEDDGNMIHDSTIVGTKMQADFQAYFRMRMEEKLASRPDLLKFIIPTFAPGCRRLTPGKGFLESLMEPNVDVIQDPIKTITETGAETASGRKVDFDVLVCATGFHVSSPPSFEIIGKNGMTLAERWKPLPESYLSLAVDGFPNYLMMFGPNSAIGFGSLTKILEAETDYVVRVIRKLQKDDYASIEPKPERVRDFTKYIGAYFRNTVYMDKCKSWYRSDGGKGDWIVGLWPGSTLHALEALRSPRWEDWMYEHTDKDGEENELRWLGNGWSTTQIDGDASWYINGNEVEIPFGAKPEENPRYKARPWSY</sequence>
<evidence type="ECO:0000256" key="4">
    <source>
        <dbReference type="ARBA" id="ARBA00023002"/>
    </source>
</evidence>
<organism evidence="5 6">
    <name type="scientific">Diplogelasinospora grovesii</name>
    <dbReference type="NCBI Taxonomy" id="303347"/>
    <lineage>
        <taxon>Eukaryota</taxon>
        <taxon>Fungi</taxon>
        <taxon>Dikarya</taxon>
        <taxon>Ascomycota</taxon>
        <taxon>Pezizomycotina</taxon>
        <taxon>Sordariomycetes</taxon>
        <taxon>Sordariomycetidae</taxon>
        <taxon>Sordariales</taxon>
        <taxon>Diplogelasinosporaceae</taxon>
        <taxon>Diplogelasinospora</taxon>
    </lineage>
</organism>
<evidence type="ECO:0000256" key="1">
    <source>
        <dbReference type="ARBA" id="ARBA00010139"/>
    </source>
</evidence>
<keyword evidence="3" id="KW-0274">FAD</keyword>
<comment type="similarity">
    <text evidence="1">Belongs to the FAD-binding monooxygenase family.</text>
</comment>
<dbReference type="Pfam" id="PF00743">
    <property type="entry name" value="FMO-like"/>
    <property type="match status" value="1"/>
</dbReference>
<evidence type="ECO:0000313" key="5">
    <source>
        <dbReference type="EMBL" id="KAK3939139.1"/>
    </source>
</evidence>